<feature type="region of interest" description="Disordered" evidence="1">
    <location>
        <begin position="128"/>
        <end position="220"/>
    </location>
</feature>
<proteinExistence type="predicted"/>
<keyword evidence="2" id="KW-1133">Transmembrane helix</keyword>
<evidence type="ECO:0008006" key="5">
    <source>
        <dbReference type="Google" id="ProtNLM"/>
    </source>
</evidence>
<protein>
    <recommendedName>
        <fullName evidence="5">MARVEL domain-containing protein</fullName>
    </recommendedName>
</protein>
<keyword evidence="4" id="KW-1185">Reference proteome</keyword>
<dbReference type="PANTHER" id="PTHR36694">
    <property type="entry name" value="PASIFLORA 1, ISOFORM A-RELATED"/>
    <property type="match status" value="1"/>
</dbReference>
<keyword evidence="2" id="KW-0472">Membrane</keyword>
<accession>A0ABN7B370</accession>
<dbReference type="EMBL" id="AP028917">
    <property type="protein sequence ID" value="BES98833.1"/>
    <property type="molecule type" value="Genomic_DNA"/>
</dbReference>
<sequence>MLVWACIGFMSSLILIIGIYRDIKCLLIPWTFVVVIMIFLDLTHTAYLFAYESTKFEPMTAILFTLDFFHITLTVYSLLCVVSLYQEYKAGRGTADFEYLNRRVPGVRYAPQPTGTSFLSTRRAVTYHETRASPTGSPPHDRTASQRKHVQFGDDRTWLAPPPPSVIHIESPKDSVSSELNGRSGASPSEEGNSSGEWPGMKAVIDTEPLIGHGKPQITN</sequence>
<evidence type="ECO:0000256" key="1">
    <source>
        <dbReference type="SAM" id="MobiDB-lite"/>
    </source>
</evidence>
<dbReference type="PANTHER" id="PTHR36694:SF11">
    <property type="entry name" value="LP21121P-RELATED"/>
    <property type="match status" value="1"/>
</dbReference>
<keyword evidence="2" id="KW-0812">Transmembrane</keyword>
<name>A0ABN7B370_9HEMI</name>
<evidence type="ECO:0000313" key="3">
    <source>
        <dbReference type="EMBL" id="BES98833.1"/>
    </source>
</evidence>
<feature type="compositionally biased region" description="Polar residues" evidence="1">
    <location>
        <begin position="174"/>
        <end position="196"/>
    </location>
</feature>
<dbReference type="Pfam" id="PF15860">
    <property type="entry name" value="DUF4728"/>
    <property type="match status" value="1"/>
</dbReference>
<dbReference type="Proteomes" id="UP001307889">
    <property type="component" value="Chromosome 9"/>
</dbReference>
<evidence type="ECO:0000313" key="4">
    <source>
        <dbReference type="Proteomes" id="UP001307889"/>
    </source>
</evidence>
<feature type="transmembrane region" description="Helical" evidence="2">
    <location>
        <begin position="31"/>
        <end position="50"/>
    </location>
</feature>
<reference evidence="3 4" key="1">
    <citation type="submission" date="2023-09" db="EMBL/GenBank/DDBJ databases">
        <title>Nesidiocoris tenuis whole genome shotgun sequence.</title>
        <authorList>
            <person name="Shibata T."/>
            <person name="Shimoda M."/>
            <person name="Kobayashi T."/>
            <person name="Uehara T."/>
        </authorList>
    </citation>
    <scope>NUCLEOTIDE SEQUENCE [LARGE SCALE GENOMIC DNA]</scope>
    <source>
        <strain evidence="3 4">Japan</strain>
    </source>
</reference>
<dbReference type="InterPro" id="IPR031720">
    <property type="entry name" value="DUF4728"/>
</dbReference>
<evidence type="ECO:0000256" key="2">
    <source>
        <dbReference type="SAM" id="Phobius"/>
    </source>
</evidence>
<gene>
    <name evidence="3" type="ORF">NTJ_11649</name>
</gene>
<feature type="transmembrane region" description="Helical" evidence="2">
    <location>
        <begin position="62"/>
        <end position="85"/>
    </location>
</feature>
<organism evidence="3 4">
    <name type="scientific">Nesidiocoris tenuis</name>
    <dbReference type="NCBI Taxonomy" id="355587"/>
    <lineage>
        <taxon>Eukaryota</taxon>
        <taxon>Metazoa</taxon>
        <taxon>Ecdysozoa</taxon>
        <taxon>Arthropoda</taxon>
        <taxon>Hexapoda</taxon>
        <taxon>Insecta</taxon>
        <taxon>Pterygota</taxon>
        <taxon>Neoptera</taxon>
        <taxon>Paraneoptera</taxon>
        <taxon>Hemiptera</taxon>
        <taxon>Heteroptera</taxon>
        <taxon>Panheteroptera</taxon>
        <taxon>Cimicomorpha</taxon>
        <taxon>Miridae</taxon>
        <taxon>Dicyphina</taxon>
        <taxon>Nesidiocoris</taxon>
    </lineage>
</organism>